<dbReference type="Gene3D" id="3.40.50.410">
    <property type="entry name" value="von Willebrand factor, type A domain"/>
    <property type="match status" value="1"/>
</dbReference>
<keyword evidence="1" id="KW-0472">Membrane</keyword>
<feature type="domain" description="VWFA" evidence="2">
    <location>
        <begin position="91"/>
        <end position="271"/>
    </location>
</feature>
<dbReference type="OrthoDB" id="8005957at2"/>
<sequence>MTEAFTLLRPWWLLALPLLGLLAWRAAHRAAPLGDWMRAVEPHLMAALQARGAVRPGRRSGQALLVLAAILVALGLAGPARERRDVAGFRNLDAAIIALDLSRSVAEGGRLGEARALAQGLAEAAGTKSVAVIAYAGDAYLVATPTTDRDSLSTILFALDGATVPDRGSHPARALALARRTLAEGAVVTGDVVLVSDGGGLDEANSREATSREAAALREEGHRLHTVLVPGPALPPEAPRPDGSGLSRLASLGGGAAGSLDAPGPVLAAVSETVARHLAEGGYTVLAWQDLGRWLAGLALVPVLLLFRRSA</sequence>
<dbReference type="AlphaFoldDB" id="A0A2R4WJC3"/>
<gene>
    <name evidence="3" type="ORF">DA075_12380</name>
</gene>
<feature type="transmembrane region" description="Helical" evidence="1">
    <location>
        <begin position="61"/>
        <end position="80"/>
    </location>
</feature>
<protein>
    <submittedName>
        <fullName evidence="3">VWA domain-containing protein</fullName>
    </submittedName>
</protein>
<organism evidence="3 4">
    <name type="scientific">Methylobacterium currus</name>
    <dbReference type="NCBI Taxonomy" id="2051553"/>
    <lineage>
        <taxon>Bacteria</taxon>
        <taxon>Pseudomonadati</taxon>
        <taxon>Pseudomonadota</taxon>
        <taxon>Alphaproteobacteria</taxon>
        <taxon>Hyphomicrobiales</taxon>
        <taxon>Methylobacteriaceae</taxon>
        <taxon>Methylobacterium</taxon>
    </lineage>
</organism>
<name>A0A2R4WJC3_9HYPH</name>
<dbReference type="Pfam" id="PF13519">
    <property type="entry name" value="VWA_2"/>
    <property type="match status" value="1"/>
</dbReference>
<keyword evidence="1" id="KW-1133">Transmembrane helix</keyword>
<keyword evidence="1" id="KW-0812">Transmembrane</keyword>
<dbReference type="SMART" id="SM00327">
    <property type="entry name" value="VWA"/>
    <property type="match status" value="1"/>
</dbReference>
<dbReference type="SUPFAM" id="SSF53300">
    <property type="entry name" value="vWA-like"/>
    <property type="match status" value="1"/>
</dbReference>
<proteinExistence type="predicted"/>
<accession>A0A2R4WJC3</accession>
<dbReference type="Proteomes" id="UP000244755">
    <property type="component" value="Chromosome 1"/>
</dbReference>
<evidence type="ECO:0000313" key="3">
    <source>
        <dbReference type="EMBL" id="AWB21615.1"/>
    </source>
</evidence>
<reference evidence="3 4" key="1">
    <citation type="submission" date="2018-04" db="EMBL/GenBank/DDBJ databases">
        <title>Methylobacterium sp. PR1016A genome.</title>
        <authorList>
            <person name="Park W."/>
        </authorList>
    </citation>
    <scope>NUCLEOTIDE SEQUENCE [LARGE SCALE GENOMIC DNA]</scope>
    <source>
        <strain evidence="3 4">PR1016A</strain>
    </source>
</reference>
<evidence type="ECO:0000256" key="1">
    <source>
        <dbReference type="SAM" id="Phobius"/>
    </source>
</evidence>
<dbReference type="InterPro" id="IPR002035">
    <property type="entry name" value="VWF_A"/>
</dbReference>
<dbReference type="RefSeq" id="WP_099953488.1">
    <property type="nucleotide sequence ID" value="NZ_CP028843.1"/>
</dbReference>
<dbReference type="InterPro" id="IPR036465">
    <property type="entry name" value="vWFA_dom_sf"/>
</dbReference>
<dbReference type="CDD" id="cd00198">
    <property type="entry name" value="vWFA"/>
    <property type="match status" value="1"/>
</dbReference>
<evidence type="ECO:0000313" key="4">
    <source>
        <dbReference type="Proteomes" id="UP000244755"/>
    </source>
</evidence>
<evidence type="ECO:0000259" key="2">
    <source>
        <dbReference type="SMART" id="SM00327"/>
    </source>
</evidence>
<dbReference type="KEGG" id="mee:DA075_12380"/>
<keyword evidence="4" id="KW-1185">Reference proteome</keyword>
<dbReference type="EMBL" id="CP028843">
    <property type="protein sequence ID" value="AWB21615.1"/>
    <property type="molecule type" value="Genomic_DNA"/>
</dbReference>